<name>A0A6A6GWW4_VIRVR</name>
<evidence type="ECO:0000259" key="4">
    <source>
        <dbReference type="Pfam" id="PF05433"/>
    </source>
</evidence>
<feature type="region of interest" description="Disordered" evidence="3">
    <location>
        <begin position="165"/>
        <end position="257"/>
    </location>
</feature>
<dbReference type="InterPro" id="IPR051407">
    <property type="entry name" value="Bact_OM_lipoprot/Surf_antigen"/>
</dbReference>
<dbReference type="EMBL" id="ML991844">
    <property type="protein sequence ID" value="KAF2230284.1"/>
    <property type="molecule type" value="Genomic_DNA"/>
</dbReference>
<feature type="compositionally biased region" description="Basic and acidic residues" evidence="3">
    <location>
        <begin position="81"/>
        <end position="95"/>
    </location>
</feature>
<dbReference type="OrthoDB" id="3943073at2759"/>
<evidence type="ECO:0000256" key="3">
    <source>
        <dbReference type="SAM" id="MobiDB-lite"/>
    </source>
</evidence>
<sequence>MAAAFAELGFTAFDKISDRYHDQIYDKAGELPRKIVRKKKTTTQGRKRSSSQPARQEVTYDYDEQAPERSRELKEEDWEAVDDRRDRRRSREGYLPRKAMTETPYGRNGSTDAGYDQRGPPAYDTYGVPPQAARGGPEEYARGYQGEMRNYDPAVAAAAGGAAAYASNYAPNTGRRAHDDYYRRGSDEYSYSNPDRRDPYDRRYDDHSGRRDESEPSYSSRQRDQSRGRRERKAKRGEGEKSRPRSPSAFRKVMDDNFDTSEKGAAAGLAGALVGGIAGKKFGDDSMLATIVGAAVGGIGANALEYQWKKRQDHKEAGRSRKDVYAYGGGYDDGKYERRRRRSR</sequence>
<evidence type="ECO:0000256" key="2">
    <source>
        <dbReference type="ARBA" id="ARBA00023136"/>
    </source>
</evidence>
<protein>
    <recommendedName>
        <fullName evidence="4">Glycine zipper 2TM domain-containing protein</fullName>
    </recommendedName>
</protein>
<dbReference type="InterPro" id="IPR008816">
    <property type="entry name" value="Gly_zipper_2TM_dom"/>
</dbReference>
<evidence type="ECO:0000313" key="5">
    <source>
        <dbReference type="EMBL" id="KAF2230284.1"/>
    </source>
</evidence>
<feature type="compositionally biased region" description="Basic residues" evidence="3">
    <location>
        <begin position="34"/>
        <end position="49"/>
    </location>
</feature>
<dbReference type="PANTHER" id="PTHR35603">
    <property type="match status" value="1"/>
</dbReference>
<organism evidence="5 6">
    <name type="scientific">Viridothelium virens</name>
    <name type="common">Speckled blister lichen</name>
    <name type="synonym">Trypethelium virens</name>
    <dbReference type="NCBI Taxonomy" id="1048519"/>
    <lineage>
        <taxon>Eukaryota</taxon>
        <taxon>Fungi</taxon>
        <taxon>Dikarya</taxon>
        <taxon>Ascomycota</taxon>
        <taxon>Pezizomycotina</taxon>
        <taxon>Dothideomycetes</taxon>
        <taxon>Dothideomycetes incertae sedis</taxon>
        <taxon>Trypetheliales</taxon>
        <taxon>Trypetheliaceae</taxon>
        <taxon>Viridothelium</taxon>
    </lineage>
</organism>
<feature type="region of interest" description="Disordered" evidence="3">
    <location>
        <begin position="310"/>
        <end position="344"/>
    </location>
</feature>
<dbReference type="Pfam" id="PF05433">
    <property type="entry name" value="Rick_17kDa_Anti"/>
    <property type="match status" value="1"/>
</dbReference>
<keyword evidence="2" id="KW-0472">Membrane</keyword>
<feature type="compositionally biased region" description="Basic and acidic residues" evidence="3">
    <location>
        <begin position="194"/>
        <end position="214"/>
    </location>
</feature>
<dbReference type="AlphaFoldDB" id="A0A6A6GWW4"/>
<feature type="compositionally biased region" description="Basic and acidic residues" evidence="3">
    <location>
        <begin position="310"/>
        <end position="324"/>
    </location>
</feature>
<feature type="region of interest" description="Disordered" evidence="3">
    <location>
        <begin position="29"/>
        <end position="145"/>
    </location>
</feature>
<keyword evidence="6" id="KW-1185">Reference proteome</keyword>
<gene>
    <name evidence="5" type="ORF">EV356DRAFT_509224</name>
</gene>
<accession>A0A6A6GWW4</accession>
<feature type="compositionally biased region" description="Basic and acidic residues" evidence="3">
    <location>
        <begin position="176"/>
        <end position="187"/>
    </location>
</feature>
<reference evidence="5" key="1">
    <citation type="journal article" date="2020" name="Stud. Mycol.">
        <title>101 Dothideomycetes genomes: a test case for predicting lifestyles and emergence of pathogens.</title>
        <authorList>
            <person name="Haridas S."/>
            <person name="Albert R."/>
            <person name="Binder M."/>
            <person name="Bloem J."/>
            <person name="Labutti K."/>
            <person name="Salamov A."/>
            <person name="Andreopoulos B."/>
            <person name="Baker S."/>
            <person name="Barry K."/>
            <person name="Bills G."/>
            <person name="Bluhm B."/>
            <person name="Cannon C."/>
            <person name="Castanera R."/>
            <person name="Culley D."/>
            <person name="Daum C."/>
            <person name="Ezra D."/>
            <person name="Gonzalez J."/>
            <person name="Henrissat B."/>
            <person name="Kuo A."/>
            <person name="Liang C."/>
            <person name="Lipzen A."/>
            <person name="Lutzoni F."/>
            <person name="Magnuson J."/>
            <person name="Mondo S."/>
            <person name="Nolan M."/>
            <person name="Ohm R."/>
            <person name="Pangilinan J."/>
            <person name="Park H.-J."/>
            <person name="Ramirez L."/>
            <person name="Alfaro M."/>
            <person name="Sun H."/>
            <person name="Tritt A."/>
            <person name="Yoshinaga Y."/>
            <person name="Zwiers L.-H."/>
            <person name="Turgeon B."/>
            <person name="Goodwin S."/>
            <person name="Spatafora J."/>
            <person name="Crous P."/>
            <person name="Grigoriev I."/>
        </authorList>
    </citation>
    <scope>NUCLEOTIDE SEQUENCE</scope>
    <source>
        <strain evidence="5">Tuck. ex Michener</strain>
    </source>
</reference>
<proteinExistence type="predicted"/>
<evidence type="ECO:0000313" key="6">
    <source>
        <dbReference type="Proteomes" id="UP000800092"/>
    </source>
</evidence>
<feature type="domain" description="Glycine zipper 2TM" evidence="4">
    <location>
        <begin position="267"/>
        <end position="304"/>
    </location>
</feature>
<dbReference type="PANTHER" id="PTHR35603:SF2">
    <property type="entry name" value="OUTER MEMBRANE LIPOPROTEIN"/>
    <property type="match status" value="1"/>
</dbReference>
<dbReference type="GO" id="GO:0019867">
    <property type="term" value="C:outer membrane"/>
    <property type="evidence" value="ECO:0007669"/>
    <property type="project" value="InterPro"/>
</dbReference>
<dbReference type="Proteomes" id="UP000800092">
    <property type="component" value="Unassembled WGS sequence"/>
</dbReference>
<comment type="subcellular location">
    <subcellularLocation>
        <location evidence="1">Membrane</location>
    </subcellularLocation>
</comment>
<evidence type="ECO:0000256" key="1">
    <source>
        <dbReference type="ARBA" id="ARBA00004370"/>
    </source>
</evidence>